<dbReference type="InterPro" id="IPR025705">
    <property type="entry name" value="Beta_hexosaminidase_sua/sub"/>
</dbReference>
<proteinExistence type="inferred from homology"/>
<evidence type="ECO:0000256" key="5">
    <source>
        <dbReference type="ARBA" id="ARBA00023295"/>
    </source>
</evidence>
<evidence type="ECO:0000256" key="7">
    <source>
        <dbReference type="SAM" id="SignalP"/>
    </source>
</evidence>
<dbReference type="Pfam" id="PF02838">
    <property type="entry name" value="Glyco_hydro_20b"/>
    <property type="match status" value="1"/>
</dbReference>
<dbReference type="Gene3D" id="3.30.379.10">
    <property type="entry name" value="Chitobiase/beta-hexosaminidase domain 2-like"/>
    <property type="match status" value="1"/>
</dbReference>
<comment type="caution">
    <text evidence="10">The sequence shown here is derived from an EMBL/GenBank/DDBJ whole genome shotgun (WGS) entry which is preliminary data.</text>
</comment>
<dbReference type="GO" id="GO:0005975">
    <property type="term" value="P:carbohydrate metabolic process"/>
    <property type="evidence" value="ECO:0007669"/>
    <property type="project" value="InterPro"/>
</dbReference>
<dbReference type="GO" id="GO:0004563">
    <property type="term" value="F:beta-N-acetylhexosaminidase activity"/>
    <property type="evidence" value="ECO:0007669"/>
    <property type="project" value="UniProtKB-EC"/>
</dbReference>
<evidence type="ECO:0000256" key="3">
    <source>
        <dbReference type="ARBA" id="ARBA00012663"/>
    </source>
</evidence>
<dbReference type="InterPro" id="IPR015882">
    <property type="entry name" value="HEX_bac_N"/>
</dbReference>
<feature type="active site" description="Proton donor" evidence="6">
    <location>
        <position position="344"/>
    </location>
</feature>
<dbReference type="Gene3D" id="3.20.20.80">
    <property type="entry name" value="Glycosidases"/>
    <property type="match status" value="1"/>
</dbReference>
<dbReference type="PANTHER" id="PTHR22600:SF57">
    <property type="entry name" value="BETA-N-ACETYLHEXOSAMINIDASE"/>
    <property type="match status" value="1"/>
</dbReference>
<keyword evidence="11" id="KW-1185">Reference proteome</keyword>
<evidence type="ECO:0000313" key="10">
    <source>
        <dbReference type="EMBL" id="POY38524.1"/>
    </source>
</evidence>
<evidence type="ECO:0000256" key="1">
    <source>
        <dbReference type="ARBA" id="ARBA00001231"/>
    </source>
</evidence>
<dbReference type="GO" id="GO:0016020">
    <property type="term" value="C:membrane"/>
    <property type="evidence" value="ECO:0007669"/>
    <property type="project" value="TreeGrafter"/>
</dbReference>
<dbReference type="Pfam" id="PF00728">
    <property type="entry name" value="Glyco_hydro_20"/>
    <property type="match status" value="1"/>
</dbReference>
<dbReference type="EMBL" id="PQVF01000002">
    <property type="protein sequence ID" value="POY38524.1"/>
    <property type="molecule type" value="Genomic_DNA"/>
</dbReference>
<protein>
    <recommendedName>
        <fullName evidence="3">beta-N-acetylhexosaminidase</fullName>
        <ecNumber evidence="3">3.2.1.52</ecNumber>
    </recommendedName>
</protein>
<dbReference type="SUPFAM" id="SSF55545">
    <property type="entry name" value="beta-N-acetylhexosaminidase-like domain"/>
    <property type="match status" value="1"/>
</dbReference>
<gene>
    <name evidence="10" type="ORF">C3K47_03775</name>
</gene>
<feature type="signal peptide" evidence="7">
    <location>
        <begin position="1"/>
        <end position="22"/>
    </location>
</feature>
<feature type="domain" description="Glycoside hydrolase family 20 catalytic" evidence="8">
    <location>
        <begin position="164"/>
        <end position="513"/>
    </location>
</feature>
<evidence type="ECO:0000256" key="4">
    <source>
        <dbReference type="ARBA" id="ARBA00022801"/>
    </source>
</evidence>
<dbReference type="InterPro" id="IPR029018">
    <property type="entry name" value="Hex-like_dom2"/>
</dbReference>
<dbReference type="PANTHER" id="PTHR22600">
    <property type="entry name" value="BETA-HEXOSAMINIDASE"/>
    <property type="match status" value="1"/>
</dbReference>
<dbReference type="PRINTS" id="PR00738">
    <property type="entry name" value="GLHYDRLASE20"/>
</dbReference>
<dbReference type="OrthoDB" id="1006965at2"/>
<reference evidence="10 11" key="1">
    <citation type="submission" date="2018-01" db="EMBL/GenBank/DDBJ databases">
        <authorList>
            <person name="Gaut B.S."/>
            <person name="Morton B.R."/>
            <person name="Clegg M.T."/>
            <person name="Duvall M.R."/>
        </authorList>
    </citation>
    <scope>NUCLEOTIDE SEQUENCE [LARGE SCALE GENOMIC DNA]</scope>
    <source>
        <strain evidence="10 11">HR-AV</strain>
    </source>
</reference>
<evidence type="ECO:0000256" key="2">
    <source>
        <dbReference type="ARBA" id="ARBA00006285"/>
    </source>
</evidence>
<dbReference type="GO" id="GO:0030203">
    <property type="term" value="P:glycosaminoglycan metabolic process"/>
    <property type="evidence" value="ECO:0007669"/>
    <property type="project" value="TreeGrafter"/>
</dbReference>
<feature type="domain" description="Beta-hexosaminidase bacterial type N-terminal" evidence="9">
    <location>
        <begin position="29"/>
        <end position="160"/>
    </location>
</feature>
<dbReference type="RefSeq" id="WP_103787781.1">
    <property type="nucleotide sequence ID" value="NZ_PQVF01000002.1"/>
</dbReference>
<keyword evidence="7" id="KW-0732">Signal</keyword>
<organism evidence="10 11">
    <name type="scientific">Solitalea longa</name>
    <dbReference type="NCBI Taxonomy" id="2079460"/>
    <lineage>
        <taxon>Bacteria</taxon>
        <taxon>Pseudomonadati</taxon>
        <taxon>Bacteroidota</taxon>
        <taxon>Sphingobacteriia</taxon>
        <taxon>Sphingobacteriales</taxon>
        <taxon>Sphingobacteriaceae</taxon>
        <taxon>Solitalea</taxon>
    </lineage>
</organism>
<dbReference type="SUPFAM" id="SSF51445">
    <property type="entry name" value="(Trans)glycosidases"/>
    <property type="match status" value="1"/>
</dbReference>
<evidence type="ECO:0000313" key="11">
    <source>
        <dbReference type="Proteomes" id="UP000236893"/>
    </source>
</evidence>
<dbReference type="EC" id="3.2.1.52" evidence="3"/>
<comment type="catalytic activity">
    <reaction evidence="1">
        <text>Hydrolysis of terminal non-reducing N-acetyl-D-hexosamine residues in N-acetyl-beta-D-hexosaminides.</text>
        <dbReference type="EC" id="3.2.1.52"/>
    </reaction>
</comment>
<dbReference type="InterPro" id="IPR017853">
    <property type="entry name" value="GH"/>
</dbReference>
<dbReference type="CDD" id="cd06563">
    <property type="entry name" value="GH20_chitobiase-like"/>
    <property type="match status" value="1"/>
</dbReference>
<dbReference type="AlphaFoldDB" id="A0A2S5A7N5"/>
<accession>A0A2S5A7N5</accession>
<feature type="chain" id="PRO_5015478128" description="beta-N-acetylhexosaminidase" evidence="7">
    <location>
        <begin position="23"/>
        <end position="549"/>
    </location>
</feature>
<evidence type="ECO:0000259" key="9">
    <source>
        <dbReference type="Pfam" id="PF02838"/>
    </source>
</evidence>
<dbReference type="Proteomes" id="UP000236893">
    <property type="component" value="Unassembled WGS sequence"/>
</dbReference>
<dbReference type="InterPro" id="IPR015883">
    <property type="entry name" value="Glyco_hydro_20_cat"/>
</dbReference>
<comment type="similarity">
    <text evidence="2">Belongs to the glycosyl hydrolase 20 family.</text>
</comment>
<name>A0A2S5A7N5_9SPHI</name>
<keyword evidence="4" id="KW-0378">Hydrolase</keyword>
<sequence>MNINSKLLLLFGYLLLNFSAVAQTNADRYPIIPLPQTLIAKKGEFVINASTKIVLNNKDEQLKKAVDFLVGLVKNSTGYQLELGGNVPKNALVFTLDPGMKNEEEYRISISKSIVDVRAKTAAGIFRAVQTLRQLLPPQIEEKQQVSSVKWSIPCAVIQDVPRFDYRGVHLDVCRHTFPVEFIKKYIDLLALFKFNTFHWHLTDDQGWRIEIKKYPKLTSMGSWRKETAVGKTTTGTPIMDRKYDCNTYEGFYTQEEVKEIVKYAQDRFINVIPEIEMPGHALAALTAYPELGCTQGPYEVATRWGVFNDVFCPRDTTFKFLENVLTEVMDLFPSKYIHIGGDECPKLRWKNCYHCQTLIKEKGLKDEHELQSYFIQRMEKFINSKGRRIIGWDEILEGGLAPDATVMSWRGIEGGIAAAKQHHDVIMTPGGFCYLDHYQSKSENEPLAIGGFIPVEKVYSYDPVPDSLTPEEANYIKGAQANLWTEYITTPEHAEYMVFPRAIALAEVVWSSKNKKNYNDFLARFKKQALRLDELKVNYAKHILSGDK</sequence>
<keyword evidence="5" id="KW-0326">Glycosidase</keyword>
<evidence type="ECO:0000256" key="6">
    <source>
        <dbReference type="PIRSR" id="PIRSR625705-1"/>
    </source>
</evidence>
<evidence type="ECO:0000259" key="8">
    <source>
        <dbReference type="Pfam" id="PF00728"/>
    </source>
</evidence>